<organism evidence="1 2">
    <name type="scientific">Jiella pacifica</name>
    <dbReference type="NCBI Taxonomy" id="2696469"/>
    <lineage>
        <taxon>Bacteria</taxon>
        <taxon>Pseudomonadati</taxon>
        <taxon>Pseudomonadota</taxon>
        <taxon>Alphaproteobacteria</taxon>
        <taxon>Hyphomicrobiales</taxon>
        <taxon>Aurantimonadaceae</taxon>
        <taxon>Jiella</taxon>
    </lineage>
</organism>
<reference evidence="1 2" key="1">
    <citation type="submission" date="2020-01" db="EMBL/GenBank/DDBJ databases">
        <title>Jiella pacifica sp. nov.</title>
        <authorList>
            <person name="Xue Z."/>
            <person name="Zhu S."/>
            <person name="Chen J."/>
            <person name="Yang J."/>
        </authorList>
    </citation>
    <scope>NUCLEOTIDE SEQUENCE [LARGE SCALE GENOMIC DNA]</scope>
    <source>
        <strain evidence="1 2">40Bstr34</strain>
    </source>
</reference>
<comment type="caution">
    <text evidence="1">The sequence shown here is derived from an EMBL/GenBank/DDBJ whole genome shotgun (WGS) entry which is preliminary data.</text>
</comment>
<dbReference type="EMBL" id="JAAAMG010000020">
    <property type="protein sequence ID" value="NDW06748.1"/>
    <property type="molecule type" value="Genomic_DNA"/>
</dbReference>
<dbReference type="AlphaFoldDB" id="A0A6N9TCZ4"/>
<sequence>MSHTVFIAVQGHDRLVEVDLPDNASIEIIYASVKEAGIEIDEGFILFHDEDKDPIEWHGHKRPHHIKHGAKLHLAKCRKIDVTIHYLEQTKRHSFAPGTRVRRVKAWAVDHFKLAERDAAEHVLQVCGSTDRPPTDTPLHKLVKDGHELCFDLVPDVRVEG</sequence>
<dbReference type="Proteomes" id="UP000469011">
    <property type="component" value="Unassembled WGS sequence"/>
</dbReference>
<dbReference type="RefSeq" id="WP_163465232.1">
    <property type="nucleotide sequence ID" value="NZ_JAAAMG010000020.1"/>
</dbReference>
<evidence type="ECO:0000313" key="1">
    <source>
        <dbReference type="EMBL" id="NDW06748.1"/>
    </source>
</evidence>
<evidence type="ECO:0000313" key="2">
    <source>
        <dbReference type="Proteomes" id="UP000469011"/>
    </source>
</evidence>
<accession>A0A6N9TCZ4</accession>
<keyword evidence="2" id="KW-1185">Reference proteome</keyword>
<gene>
    <name evidence="1" type="ORF">GTK09_20225</name>
</gene>
<name>A0A6N9TCZ4_9HYPH</name>
<proteinExistence type="predicted"/>
<protein>
    <submittedName>
        <fullName evidence="1">Uncharacterized protein</fullName>
    </submittedName>
</protein>